<dbReference type="InterPro" id="IPR011006">
    <property type="entry name" value="CheY-like_superfamily"/>
</dbReference>
<proteinExistence type="predicted"/>
<dbReference type="SMART" id="SM00448">
    <property type="entry name" value="REC"/>
    <property type="match status" value="1"/>
</dbReference>
<dbReference type="PANTHER" id="PTHR37299">
    <property type="entry name" value="TRANSCRIPTIONAL REGULATOR-RELATED"/>
    <property type="match status" value="1"/>
</dbReference>
<dbReference type="SUPFAM" id="SSF52172">
    <property type="entry name" value="CheY-like"/>
    <property type="match status" value="1"/>
</dbReference>
<evidence type="ECO:0000256" key="1">
    <source>
        <dbReference type="ARBA" id="ARBA00018672"/>
    </source>
</evidence>
<dbReference type="PROSITE" id="PS50110">
    <property type="entry name" value="RESPONSE_REGULATORY"/>
    <property type="match status" value="1"/>
</dbReference>
<evidence type="ECO:0000259" key="4">
    <source>
        <dbReference type="PROSITE" id="PS50110"/>
    </source>
</evidence>
<name>A0A9D1JKY8_9FIRM</name>
<feature type="domain" description="Response regulatory" evidence="4">
    <location>
        <begin position="5"/>
        <end position="125"/>
    </location>
</feature>
<gene>
    <name evidence="6" type="ORF">IAB44_09940</name>
</gene>
<dbReference type="EMBL" id="DVIQ01000058">
    <property type="protein sequence ID" value="HIS31849.1"/>
    <property type="molecule type" value="Genomic_DNA"/>
</dbReference>
<organism evidence="6 7">
    <name type="scientific">Candidatus Limivivens intestinipullorum</name>
    <dbReference type="NCBI Taxonomy" id="2840858"/>
    <lineage>
        <taxon>Bacteria</taxon>
        <taxon>Bacillati</taxon>
        <taxon>Bacillota</taxon>
        <taxon>Clostridia</taxon>
        <taxon>Lachnospirales</taxon>
        <taxon>Lachnospiraceae</taxon>
        <taxon>Lachnospiraceae incertae sedis</taxon>
        <taxon>Candidatus Limivivens</taxon>
    </lineage>
</organism>
<sequence>MYAYCLAVCEDDQVVREEICRFCHEVLDENEISHQITAFSSAEELEEAMETRAQSFHLLILDIKMKGKSGMELAMELRNRDEETSILFITGYDEYIEQGYEVQAVQFLVKPLIWEKLRTALLKDWRRKHLPKTLILQKGRQSLQLPIDKILYAETDGRHGVRIFLEDGEERFSASLTEMENAASGQMVRCHNSYLVNVQHARRIDRQTFILDDGQRLPISRKYLVQCQEKLVSLVNR</sequence>
<comment type="caution">
    <text evidence="6">The sequence shown here is derived from an EMBL/GenBank/DDBJ whole genome shotgun (WGS) entry which is preliminary data.</text>
</comment>
<evidence type="ECO:0000256" key="2">
    <source>
        <dbReference type="ARBA" id="ARBA00024867"/>
    </source>
</evidence>
<dbReference type="GO" id="GO:0000156">
    <property type="term" value="F:phosphorelay response regulator activity"/>
    <property type="evidence" value="ECO:0007669"/>
    <property type="project" value="InterPro"/>
</dbReference>
<protein>
    <recommendedName>
        <fullName evidence="1">Stage 0 sporulation protein A homolog</fullName>
    </recommendedName>
</protein>
<reference evidence="6" key="1">
    <citation type="submission" date="2020-10" db="EMBL/GenBank/DDBJ databases">
        <authorList>
            <person name="Gilroy R."/>
        </authorList>
    </citation>
    <scope>NUCLEOTIDE SEQUENCE</scope>
    <source>
        <strain evidence="6">CHK190-19873</strain>
    </source>
</reference>
<dbReference type="AlphaFoldDB" id="A0A9D1JKY8"/>
<evidence type="ECO:0000313" key="7">
    <source>
        <dbReference type="Proteomes" id="UP000823935"/>
    </source>
</evidence>
<accession>A0A9D1JKY8</accession>
<evidence type="ECO:0000259" key="5">
    <source>
        <dbReference type="PROSITE" id="PS50930"/>
    </source>
</evidence>
<dbReference type="SMART" id="SM00850">
    <property type="entry name" value="LytTR"/>
    <property type="match status" value="1"/>
</dbReference>
<dbReference type="GO" id="GO:0003677">
    <property type="term" value="F:DNA binding"/>
    <property type="evidence" value="ECO:0007669"/>
    <property type="project" value="InterPro"/>
</dbReference>
<evidence type="ECO:0000256" key="3">
    <source>
        <dbReference type="PROSITE-ProRule" id="PRU00169"/>
    </source>
</evidence>
<dbReference type="Gene3D" id="3.40.50.2300">
    <property type="match status" value="1"/>
</dbReference>
<dbReference type="Proteomes" id="UP000823935">
    <property type="component" value="Unassembled WGS sequence"/>
</dbReference>
<dbReference type="Pfam" id="PF04397">
    <property type="entry name" value="LytTR"/>
    <property type="match status" value="1"/>
</dbReference>
<dbReference type="InterPro" id="IPR046947">
    <property type="entry name" value="LytR-like"/>
</dbReference>
<dbReference type="Pfam" id="PF00072">
    <property type="entry name" value="Response_reg"/>
    <property type="match status" value="1"/>
</dbReference>
<feature type="domain" description="HTH LytTR-type" evidence="5">
    <location>
        <begin position="134"/>
        <end position="233"/>
    </location>
</feature>
<reference evidence="6" key="2">
    <citation type="journal article" date="2021" name="PeerJ">
        <title>Extensive microbial diversity within the chicken gut microbiome revealed by metagenomics and culture.</title>
        <authorList>
            <person name="Gilroy R."/>
            <person name="Ravi A."/>
            <person name="Getino M."/>
            <person name="Pursley I."/>
            <person name="Horton D.L."/>
            <person name="Alikhan N.F."/>
            <person name="Baker D."/>
            <person name="Gharbi K."/>
            <person name="Hall N."/>
            <person name="Watson M."/>
            <person name="Adriaenssens E.M."/>
            <person name="Foster-Nyarko E."/>
            <person name="Jarju S."/>
            <person name="Secka A."/>
            <person name="Antonio M."/>
            <person name="Oren A."/>
            <person name="Chaudhuri R.R."/>
            <person name="La Ragione R."/>
            <person name="Hildebrand F."/>
            <person name="Pallen M.J."/>
        </authorList>
    </citation>
    <scope>NUCLEOTIDE SEQUENCE</scope>
    <source>
        <strain evidence="6">CHK190-19873</strain>
    </source>
</reference>
<comment type="function">
    <text evidence="2">May play the central regulatory role in sporulation. It may be an element of the effector pathway responsible for the activation of sporulation genes in response to nutritional stress. Spo0A may act in concert with spo0H (a sigma factor) to control the expression of some genes that are critical to the sporulation process.</text>
</comment>
<dbReference type="InterPro" id="IPR001789">
    <property type="entry name" value="Sig_transdc_resp-reg_receiver"/>
</dbReference>
<evidence type="ECO:0000313" key="6">
    <source>
        <dbReference type="EMBL" id="HIS31849.1"/>
    </source>
</evidence>
<dbReference type="InterPro" id="IPR007492">
    <property type="entry name" value="LytTR_DNA-bd_dom"/>
</dbReference>
<feature type="modified residue" description="4-aspartylphosphate" evidence="3">
    <location>
        <position position="62"/>
    </location>
</feature>
<dbReference type="PROSITE" id="PS50930">
    <property type="entry name" value="HTH_LYTTR"/>
    <property type="match status" value="1"/>
</dbReference>
<keyword evidence="3" id="KW-0597">Phosphoprotein</keyword>
<dbReference type="Gene3D" id="2.40.50.1020">
    <property type="entry name" value="LytTr DNA-binding domain"/>
    <property type="match status" value="1"/>
</dbReference>
<dbReference type="PANTHER" id="PTHR37299:SF1">
    <property type="entry name" value="STAGE 0 SPORULATION PROTEIN A HOMOLOG"/>
    <property type="match status" value="1"/>
</dbReference>